<reference evidence="2" key="1">
    <citation type="journal article" date="2012" name="Mol. Plant Microbe Interact.">
        <title>A highly conserved effector in Fusarium oxysporum is required for full virulence on Arabidopsis.</title>
        <authorList>
            <person name="Thatcher L.F."/>
            <person name="Gardiner D.M."/>
            <person name="Kazan K."/>
            <person name="Manners J."/>
        </authorList>
    </citation>
    <scope>NUCLEOTIDE SEQUENCE [LARGE SCALE GENOMIC DNA]</scope>
    <source>
        <strain evidence="2">Fo5176</strain>
    </source>
</reference>
<reference evidence="1" key="2">
    <citation type="submission" date="2025-08" db="UniProtKB">
        <authorList>
            <consortium name="EnsemblFungi"/>
        </authorList>
    </citation>
    <scope>IDENTIFICATION</scope>
    <source>
        <strain evidence="1">4287 / CBS 123668 / FGSC 9935 / NRRL 34936</strain>
    </source>
</reference>
<sequence>MATITDIAKRPIGSYHLDDHPCVTSWPQLLSKAQLLMYIAGSKSSFSLRLDAVLQVSWTAEQVSSRIAGALENPAAIQCCCLTIGNSTLTGQNGIIGVYELVKCRITRAIHVIQSINNTNSSIGEGGPSRLYPVARLMLEVAKSRLEAISGTIDLLESEQYCSI</sequence>
<accession>A0A0D2XFA6</accession>
<organism evidence="1 2">
    <name type="scientific">Fusarium oxysporum (strain Fo5176)</name>
    <name type="common">Fusarium vascular wilt</name>
    <dbReference type="NCBI Taxonomy" id="660025"/>
    <lineage>
        <taxon>Eukaryota</taxon>
        <taxon>Fungi</taxon>
        <taxon>Dikarya</taxon>
        <taxon>Ascomycota</taxon>
        <taxon>Pezizomycotina</taxon>
        <taxon>Sordariomycetes</taxon>
        <taxon>Hypocreomycetidae</taxon>
        <taxon>Hypocreales</taxon>
        <taxon>Nectriaceae</taxon>
        <taxon>Fusarium</taxon>
        <taxon>Fusarium oxysporum species complex</taxon>
    </lineage>
</organism>
<name>A0A0D2XFA6_FUSOF</name>
<dbReference type="Proteomes" id="UP000002489">
    <property type="component" value="Unassembled WGS sequence"/>
</dbReference>
<protein>
    <submittedName>
        <fullName evidence="1">Uncharacterized protein</fullName>
    </submittedName>
</protein>
<dbReference type="AlphaFoldDB" id="A0A0D2XFA6"/>
<evidence type="ECO:0000313" key="2">
    <source>
        <dbReference type="Proteomes" id="UP000002489"/>
    </source>
</evidence>
<proteinExistence type="predicted"/>
<dbReference type="STRING" id="426428.A0A0D2XFA6"/>
<evidence type="ECO:0000313" key="1">
    <source>
        <dbReference type="EnsemblFungi" id="FOXG_02595P0"/>
    </source>
</evidence>
<dbReference type="EnsemblFungi" id="FOXG_02595T0">
    <property type="protein sequence ID" value="FOXG_02595P0"/>
    <property type="gene ID" value="FOXG_02595"/>
</dbReference>